<dbReference type="Proteomes" id="UP000198862">
    <property type="component" value="Unassembled WGS sequence"/>
</dbReference>
<evidence type="ECO:0000313" key="1">
    <source>
        <dbReference type="EMBL" id="SFC22394.1"/>
    </source>
</evidence>
<protein>
    <recommendedName>
        <fullName evidence="3">Transmembrane transcriptional regulator (Anti-sigma factor RsiW)</fullName>
    </recommendedName>
</protein>
<proteinExistence type="predicted"/>
<keyword evidence="2" id="KW-1185">Reference proteome</keyword>
<dbReference type="AlphaFoldDB" id="A0A1I1HEJ7"/>
<evidence type="ECO:0008006" key="3">
    <source>
        <dbReference type="Google" id="ProtNLM"/>
    </source>
</evidence>
<dbReference type="Pfam" id="PF11859">
    <property type="entry name" value="DUF3379"/>
    <property type="match status" value="1"/>
</dbReference>
<name>A0A1I1HEJ7_9GAMM</name>
<gene>
    <name evidence="1" type="ORF">SAMN02745724_01175</name>
</gene>
<sequence length="235" mass="26876">MDELEFRRRLYAEPHVQDPLLDEFAQTDPERKKFMNDIKQLDKDIEQALNIPVPENLASKLILNQAIDSHRVEKKKRRVHLAIAASVAFSFSVLVNFSLKQGPLDIGQHALAHVNHEIRSLDPTDRRYQIDQVNTQLASFGGHVSKLPGEITYSTFCDFDGQRSLHLVFQTEQGPVTLFIVPSINGYKAESEFKNERFNGQIYQTKKANIIMVGDKGQSLNKYQKQLADNIIWEA</sequence>
<dbReference type="EMBL" id="FOLO01000006">
    <property type="protein sequence ID" value="SFC22394.1"/>
    <property type="molecule type" value="Genomic_DNA"/>
</dbReference>
<dbReference type="InterPro" id="IPR021806">
    <property type="entry name" value="DUF3379"/>
</dbReference>
<accession>A0A1I1HEJ7</accession>
<reference evidence="1 2" key="1">
    <citation type="submission" date="2016-10" db="EMBL/GenBank/DDBJ databases">
        <authorList>
            <person name="de Groot N.N."/>
        </authorList>
    </citation>
    <scope>NUCLEOTIDE SEQUENCE [LARGE SCALE GENOMIC DNA]</scope>
    <source>
        <strain evidence="1 2">DSM 6059</strain>
    </source>
</reference>
<evidence type="ECO:0000313" key="2">
    <source>
        <dbReference type="Proteomes" id="UP000198862"/>
    </source>
</evidence>
<organism evidence="1 2">
    <name type="scientific">Pseudoalteromonas denitrificans DSM 6059</name>
    <dbReference type="NCBI Taxonomy" id="1123010"/>
    <lineage>
        <taxon>Bacteria</taxon>
        <taxon>Pseudomonadati</taxon>
        <taxon>Pseudomonadota</taxon>
        <taxon>Gammaproteobacteria</taxon>
        <taxon>Alteromonadales</taxon>
        <taxon>Pseudoalteromonadaceae</taxon>
        <taxon>Pseudoalteromonas</taxon>
    </lineage>
</organism>
<dbReference type="STRING" id="1123010.SAMN02745724_01175"/>
<dbReference type="OrthoDB" id="6195578at2"/>
<dbReference type="RefSeq" id="WP_091981458.1">
    <property type="nucleotide sequence ID" value="NZ_FOLO01000006.1"/>
</dbReference>